<keyword evidence="4" id="KW-1185">Reference proteome</keyword>
<sequence>MAERPQQRPGEFGSSSNRPCNRRPSVTTPAQDLHIRLLHLRDHLRPATQTVDETVGLDNLRISAQTVRNRLREAHLHARRPHQGLDLTAVQRRNRLLWANAHLRWPLAHWRSVLFTLQLYRAESVYGIVWASGLLMSML</sequence>
<organism evidence="3 4">
    <name type="scientific">Hucho hucho</name>
    <name type="common">huchen</name>
    <dbReference type="NCBI Taxonomy" id="62062"/>
    <lineage>
        <taxon>Eukaryota</taxon>
        <taxon>Metazoa</taxon>
        <taxon>Chordata</taxon>
        <taxon>Craniata</taxon>
        <taxon>Vertebrata</taxon>
        <taxon>Euteleostomi</taxon>
        <taxon>Actinopterygii</taxon>
        <taxon>Neopterygii</taxon>
        <taxon>Teleostei</taxon>
        <taxon>Protacanthopterygii</taxon>
        <taxon>Salmoniformes</taxon>
        <taxon>Salmonidae</taxon>
        <taxon>Salmoninae</taxon>
        <taxon>Hucho</taxon>
    </lineage>
</organism>
<evidence type="ECO:0000259" key="2">
    <source>
        <dbReference type="Pfam" id="PF01498"/>
    </source>
</evidence>
<reference evidence="3" key="2">
    <citation type="submission" date="2025-08" db="UniProtKB">
        <authorList>
            <consortium name="Ensembl"/>
        </authorList>
    </citation>
    <scope>IDENTIFICATION</scope>
</reference>
<name>A0A4W5QAV8_9TELE</name>
<dbReference type="GO" id="GO:0015074">
    <property type="term" value="P:DNA integration"/>
    <property type="evidence" value="ECO:0007669"/>
    <property type="project" value="InterPro"/>
</dbReference>
<dbReference type="Ensembl" id="ENSHHUT00000071882.1">
    <property type="protein sequence ID" value="ENSHHUP00000069559.1"/>
    <property type="gene ID" value="ENSHHUG00000040971.1"/>
</dbReference>
<evidence type="ECO:0000313" key="4">
    <source>
        <dbReference type="Proteomes" id="UP000314982"/>
    </source>
</evidence>
<dbReference type="STRING" id="62062.ENSHHUP00000069559"/>
<dbReference type="AlphaFoldDB" id="A0A4W5QAV8"/>
<dbReference type="Pfam" id="PF01498">
    <property type="entry name" value="HTH_Tnp_Tc3_2"/>
    <property type="match status" value="1"/>
</dbReference>
<feature type="compositionally biased region" description="Low complexity" evidence="1">
    <location>
        <begin position="14"/>
        <end position="25"/>
    </location>
</feature>
<feature type="region of interest" description="Disordered" evidence="1">
    <location>
        <begin position="1"/>
        <end position="27"/>
    </location>
</feature>
<dbReference type="Proteomes" id="UP000314982">
    <property type="component" value="Unassembled WGS sequence"/>
</dbReference>
<reference evidence="4" key="1">
    <citation type="submission" date="2018-06" db="EMBL/GenBank/DDBJ databases">
        <title>Genome assembly of Danube salmon.</title>
        <authorList>
            <person name="Macqueen D.J."/>
            <person name="Gundappa M.K."/>
        </authorList>
    </citation>
    <scope>NUCLEOTIDE SEQUENCE [LARGE SCALE GENOMIC DNA]</scope>
</reference>
<dbReference type="GeneTree" id="ENSGT01120000272990"/>
<dbReference type="GO" id="GO:0003677">
    <property type="term" value="F:DNA binding"/>
    <property type="evidence" value="ECO:0007669"/>
    <property type="project" value="InterPro"/>
</dbReference>
<accession>A0A4W5QAV8</accession>
<proteinExistence type="predicted"/>
<protein>
    <recommendedName>
        <fullName evidence="2">Transposase Tc1-like domain-containing protein</fullName>
    </recommendedName>
</protein>
<feature type="domain" description="Transposase Tc1-like" evidence="2">
    <location>
        <begin position="59"/>
        <end position="103"/>
    </location>
</feature>
<evidence type="ECO:0000313" key="3">
    <source>
        <dbReference type="Ensembl" id="ENSHHUP00000069559.1"/>
    </source>
</evidence>
<dbReference type="GO" id="GO:0006313">
    <property type="term" value="P:DNA transposition"/>
    <property type="evidence" value="ECO:0007669"/>
    <property type="project" value="InterPro"/>
</dbReference>
<reference evidence="3" key="3">
    <citation type="submission" date="2025-09" db="UniProtKB">
        <authorList>
            <consortium name="Ensembl"/>
        </authorList>
    </citation>
    <scope>IDENTIFICATION</scope>
</reference>
<dbReference type="InterPro" id="IPR002492">
    <property type="entry name" value="Transposase_Tc1-like"/>
</dbReference>
<evidence type="ECO:0000256" key="1">
    <source>
        <dbReference type="SAM" id="MobiDB-lite"/>
    </source>
</evidence>